<dbReference type="EMBL" id="CP073721">
    <property type="protein sequence ID" value="UWZ35190.1"/>
    <property type="molecule type" value="Genomic_DNA"/>
</dbReference>
<dbReference type="InterPro" id="IPR042178">
    <property type="entry name" value="Serpin_sf_1"/>
</dbReference>
<dbReference type="Gene3D" id="2.30.39.10">
    <property type="entry name" value="Alpha-1-antitrypsin, domain 1"/>
    <property type="match status" value="1"/>
</dbReference>
<sequence>MSVSACNALTARWAASAPAPVFAAAGVYPLLALLASVADGPARAELLRVAPTPLALPVRGALGIWTRDRVPLTLEWASRSDPRLTGDPSVDGPLLDAWAATHTGGLVPAMPVTVGPDTGLVLASALAVVTDWPQPFSGGVMRPLSGPWAGRRLASLHRRTTELDALRVVAGPLTLLTVAGSGDIDVVLCTGDGTPGSVLSAAVGAPAVAGPERSAGHVTGPGVVAAEVDADDDVPELVVKVPRFTASATHDLLATPDVFGLAAAATVGTFPGISPVDLRVGAARQQAVAAFSAEGFRAAAVTATALVPVAFRPPRARKLRLTVTFDRPFGYLAVHRPTGLVLVAGWITDPEPARAR</sequence>
<feature type="domain" description="Serpin" evidence="2">
    <location>
        <begin position="7"/>
        <end position="350"/>
    </location>
</feature>
<dbReference type="Proteomes" id="UP001058271">
    <property type="component" value="Chromosome"/>
</dbReference>
<keyword evidence="4" id="KW-1185">Reference proteome</keyword>
<protein>
    <recommendedName>
        <fullName evidence="2">Serpin domain-containing protein</fullName>
    </recommendedName>
</protein>
<evidence type="ECO:0000313" key="3">
    <source>
        <dbReference type="EMBL" id="UWZ35190.1"/>
    </source>
</evidence>
<organism evidence="3 4">
    <name type="scientific">Dactylosporangium roseum</name>
    <dbReference type="NCBI Taxonomy" id="47989"/>
    <lineage>
        <taxon>Bacteria</taxon>
        <taxon>Bacillati</taxon>
        <taxon>Actinomycetota</taxon>
        <taxon>Actinomycetes</taxon>
        <taxon>Micromonosporales</taxon>
        <taxon>Micromonosporaceae</taxon>
        <taxon>Dactylosporangium</taxon>
    </lineage>
</organism>
<evidence type="ECO:0000256" key="1">
    <source>
        <dbReference type="RuleBase" id="RU000411"/>
    </source>
</evidence>
<dbReference type="InterPro" id="IPR036186">
    <property type="entry name" value="Serpin_sf"/>
</dbReference>
<dbReference type="InterPro" id="IPR023796">
    <property type="entry name" value="Serpin_dom"/>
</dbReference>
<dbReference type="SUPFAM" id="SSF56574">
    <property type="entry name" value="Serpins"/>
    <property type="match status" value="1"/>
</dbReference>
<evidence type="ECO:0000259" key="2">
    <source>
        <dbReference type="SMART" id="SM00093"/>
    </source>
</evidence>
<dbReference type="Pfam" id="PF00079">
    <property type="entry name" value="Serpin"/>
    <property type="match status" value="1"/>
</dbReference>
<name>A0ABY5Z2A4_9ACTN</name>
<proteinExistence type="inferred from homology"/>
<accession>A0ABY5Z2A4</accession>
<dbReference type="InterPro" id="IPR042185">
    <property type="entry name" value="Serpin_sf_2"/>
</dbReference>
<reference evidence="3" key="1">
    <citation type="submission" date="2021-04" db="EMBL/GenBank/DDBJ databases">
        <title>Biosynthetic gene clusters of Dactylosporangioum roseum.</title>
        <authorList>
            <person name="Hartkoorn R.C."/>
            <person name="Beaudoing E."/>
            <person name="Hot D."/>
            <person name="Moureu S."/>
        </authorList>
    </citation>
    <scope>NUCLEOTIDE SEQUENCE</scope>
    <source>
        <strain evidence="3">NRRL B-16295</strain>
    </source>
</reference>
<gene>
    <name evidence="3" type="ORF">Drose_29125</name>
</gene>
<dbReference type="Gene3D" id="3.30.497.10">
    <property type="entry name" value="Antithrombin, subunit I, domain 2"/>
    <property type="match status" value="1"/>
</dbReference>
<dbReference type="RefSeq" id="WP_260724533.1">
    <property type="nucleotide sequence ID" value="NZ_BAAABS010000060.1"/>
</dbReference>
<comment type="similarity">
    <text evidence="1">Belongs to the serpin family.</text>
</comment>
<evidence type="ECO:0000313" key="4">
    <source>
        <dbReference type="Proteomes" id="UP001058271"/>
    </source>
</evidence>
<dbReference type="SMART" id="SM00093">
    <property type="entry name" value="SERPIN"/>
    <property type="match status" value="1"/>
</dbReference>